<keyword evidence="6" id="KW-1133">Transmembrane helix</keyword>
<evidence type="ECO:0000256" key="6">
    <source>
        <dbReference type="ARBA" id="ARBA00022989"/>
    </source>
</evidence>
<reference evidence="16 17" key="1">
    <citation type="journal article" date="2019" name="Int. J. Syst. Evol. Microbiol.">
        <title>The Global Catalogue of Microorganisms (GCM) 10K type strain sequencing project: providing services to taxonomists for standard genome sequencing and annotation.</title>
        <authorList>
            <consortium name="The Broad Institute Genomics Platform"/>
            <consortium name="The Broad Institute Genome Sequencing Center for Infectious Disease"/>
            <person name="Wu L."/>
            <person name="Ma J."/>
        </authorList>
    </citation>
    <scope>NUCLEOTIDE SEQUENCE [LARGE SCALE GENOMIC DNA]</scope>
    <source>
        <strain evidence="16 17">JCM 12928</strain>
    </source>
</reference>
<evidence type="ECO:0000256" key="11">
    <source>
        <dbReference type="ARBA" id="ARBA00038408"/>
    </source>
</evidence>
<dbReference type="PANTHER" id="PTHR47529">
    <property type="entry name" value="PEPTIDYL-PROLYL CIS-TRANS ISOMERASE D"/>
    <property type="match status" value="1"/>
</dbReference>
<evidence type="ECO:0000256" key="10">
    <source>
        <dbReference type="ARBA" id="ARBA00031484"/>
    </source>
</evidence>
<evidence type="ECO:0000313" key="16">
    <source>
        <dbReference type="EMBL" id="GAA0628676.1"/>
    </source>
</evidence>
<dbReference type="Pfam" id="PF13145">
    <property type="entry name" value="Rotamase_2"/>
    <property type="match status" value="1"/>
</dbReference>
<evidence type="ECO:0000256" key="9">
    <source>
        <dbReference type="ARBA" id="ARBA00030642"/>
    </source>
</evidence>
<keyword evidence="4" id="KW-0997">Cell inner membrane</keyword>
<evidence type="ECO:0000256" key="3">
    <source>
        <dbReference type="ARBA" id="ARBA00022475"/>
    </source>
</evidence>
<dbReference type="PANTHER" id="PTHR47529:SF1">
    <property type="entry name" value="PERIPLASMIC CHAPERONE PPID"/>
    <property type="match status" value="1"/>
</dbReference>
<sequence>MLTAFRKFAKSKWAIGLLGLLAVGLLVTGGTQMDVLGSLGPKHVISAGDRSVNGPEFRADMERIREGAQQQAGRSLSFEELIGDGGLVQYLRQRSEQLGFMDWAWKAGIRPGKELVLRQIRQAPGFFDQVTGRFSQTQYETTLAQNNATPELFERQLRDDIITRHYGSALGAGLRLPNVYGAVFANQALETRNARWFSVTQAMAGTAPAPTDAQLTTFMQQNAAQLRLPEFRSASVVLFDAPADAQAAITEARIEERFNFRRDALSQPERRTFVTLTASTKAAADRIADALRAGQTAQAVGSANNIQPATYDSTPRSAVSDAAIGNAVFAMQPNTVSEPIQAQVGFVVAQLSAVVPGRPATLADVRDQVIQELRSEDVRAAVYRRVEAYEKARAEGKDLNAAVTQAGGRIINVPAVTQDGRTQQGGQVNLPPQLLQSMWALTRGAESEVVDAGQGQYFVVRLDNVIAPALPSLSDPAIRTALARNWVARENVRLLTTRTDALAARLRRGDDIAAVAASVGATVQTAANLTRQDQSHGQGVTAGVFTSGRNEVFSQQNTENSFVLGRTDSINAPSATLAAPVAEQFRERMTPDTIGALGQSAIQTAATRSKATYDEAQARLALGLAATATPAAPGASGGAAPAAPAPAQ</sequence>
<evidence type="ECO:0000256" key="4">
    <source>
        <dbReference type="ARBA" id="ARBA00022519"/>
    </source>
</evidence>
<evidence type="ECO:0000256" key="12">
    <source>
        <dbReference type="ARBA" id="ARBA00040743"/>
    </source>
</evidence>
<evidence type="ECO:0000256" key="8">
    <source>
        <dbReference type="ARBA" id="ARBA00023186"/>
    </source>
</evidence>
<dbReference type="Pfam" id="PF13624">
    <property type="entry name" value="SurA_N_3"/>
    <property type="match status" value="1"/>
</dbReference>
<dbReference type="InterPro" id="IPR046357">
    <property type="entry name" value="PPIase_dom_sf"/>
</dbReference>
<evidence type="ECO:0000256" key="13">
    <source>
        <dbReference type="ARBA" id="ARBA00042775"/>
    </source>
</evidence>
<dbReference type="RefSeq" id="WP_343794567.1">
    <property type="nucleotide sequence ID" value="NZ_BAAAGA010000007.1"/>
</dbReference>
<protein>
    <recommendedName>
        <fullName evidence="2">Parvulin-like PPIase</fullName>
    </recommendedName>
    <alternativeName>
        <fullName evidence="9">Peptidyl-prolyl cis-trans isomerase plp</fullName>
    </alternativeName>
    <alternativeName>
        <fullName evidence="12">Periplasmic chaperone PpiD</fullName>
    </alternativeName>
    <alternativeName>
        <fullName evidence="13">Periplasmic folding chaperone</fullName>
    </alternativeName>
    <alternativeName>
        <fullName evidence="10">Rotamase plp</fullName>
    </alternativeName>
</protein>
<dbReference type="InterPro" id="IPR000297">
    <property type="entry name" value="PPIase_PpiC"/>
</dbReference>
<keyword evidence="17" id="KW-1185">Reference proteome</keyword>
<evidence type="ECO:0000259" key="15">
    <source>
        <dbReference type="Pfam" id="PF13145"/>
    </source>
</evidence>
<dbReference type="EMBL" id="BAAAGA010000007">
    <property type="protein sequence ID" value="GAA0628676.1"/>
    <property type="molecule type" value="Genomic_DNA"/>
</dbReference>
<feature type="compositionally biased region" description="Low complexity" evidence="14">
    <location>
        <begin position="629"/>
        <end position="642"/>
    </location>
</feature>
<evidence type="ECO:0000256" key="1">
    <source>
        <dbReference type="ARBA" id="ARBA00004382"/>
    </source>
</evidence>
<keyword evidence="7" id="KW-0472">Membrane</keyword>
<feature type="region of interest" description="Disordered" evidence="14">
    <location>
        <begin position="629"/>
        <end position="648"/>
    </location>
</feature>
<accession>A0ABN1H4D0</accession>
<dbReference type="Gene3D" id="3.10.50.40">
    <property type="match status" value="1"/>
</dbReference>
<evidence type="ECO:0000256" key="2">
    <source>
        <dbReference type="ARBA" id="ARBA00018370"/>
    </source>
</evidence>
<evidence type="ECO:0000256" key="5">
    <source>
        <dbReference type="ARBA" id="ARBA00022692"/>
    </source>
</evidence>
<evidence type="ECO:0000313" key="17">
    <source>
        <dbReference type="Proteomes" id="UP001501352"/>
    </source>
</evidence>
<name>A0ABN1H4D0_9CAUL</name>
<organism evidence="16 17">
    <name type="scientific">Brevundimonas kwangchunensis</name>
    <dbReference type="NCBI Taxonomy" id="322163"/>
    <lineage>
        <taxon>Bacteria</taxon>
        <taxon>Pseudomonadati</taxon>
        <taxon>Pseudomonadota</taxon>
        <taxon>Alphaproteobacteria</taxon>
        <taxon>Caulobacterales</taxon>
        <taxon>Caulobacteraceae</taxon>
        <taxon>Brevundimonas</taxon>
    </lineage>
</organism>
<comment type="caution">
    <text evidence="16">The sequence shown here is derived from an EMBL/GenBank/DDBJ whole genome shotgun (WGS) entry which is preliminary data.</text>
</comment>
<dbReference type="SUPFAM" id="SSF109998">
    <property type="entry name" value="Triger factor/SurA peptide-binding domain-like"/>
    <property type="match status" value="1"/>
</dbReference>
<keyword evidence="8" id="KW-0143">Chaperone</keyword>
<comment type="subcellular location">
    <subcellularLocation>
        <location evidence="1">Cell inner membrane</location>
        <topology evidence="1">Single-pass type II membrane protein</topology>
        <orientation evidence="1">Periplasmic side</orientation>
    </subcellularLocation>
</comment>
<dbReference type="Proteomes" id="UP001501352">
    <property type="component" value="Unassembled WGS sequence"/>
</dbReference>
<keyword evidence="3" id="KW-1003">Cell membrane</keyword>
<comment type="similarity">
    <text evidence="11">Belongs to the PpiD chaperone family.</text>
</comment>
<keyword evidence="5" id="KW-0812">Transmembrane</keyword>
<gene>
    <name evidence="16" type="ORF">GCM10009422_27560</name>
</gene>
<feature type="domain" description="PpiC" evidence="15">
    <location>
        <begin position="249"/>
        <end position="367"/>
    </location>
</feature>
<dbReference type="InterPro" id="IPR027304">
    <property type="entry name" value="Trigger_fact/SurA_dom_sf"/>
</dbReference>
<proteinExistence type="inferred from homology"/>
<dbReference type="GO" id="GO:0016853">
    <property type="term" value="F:isomerase activity"/>
    <property type="evidence" value="ECO:0007669"/>
    <property type="project" value="UniProtKB-KW"/>
</dbReference>
<keyword evidence="16" id="KW-0413">Isomerase</keyword>
<evidence type="ECO:0000256" key="7">
    <source>
        <dbReference type="ARBA" id="ARBA00023136"/>
    </source>
</evidence>
<evidence type="ECO:0000256" key="14">
    <source>
        <dbReference type="SAM" id="MobiDB-lite"/>
    </source>
</evidence>
<dbReference type="InterPro" id="IPR052029">
    <property type="entry name" value="PpiD_chaperone"/>
</dbReference>